<feature type="transmembrane region" description="Helical" evidence="8">
    <location>
        <begin position="402"/>
        <end position="422"/>
    </location>
</feature>
<feature type="transmembrane region" description="Helical" evidence="8">
    <location>
        <begin position="308"/>
        <end position="328"/>
    </location>
</feature>
<comment type="subcellular location">
    <subcellularLocation>
        <location evidence="1">Cell membrane</location>
        <topology evidence="1">Multi-pass membrane protein</topology>
    </subcellularLocation>
    <subcellularLocation>
        <location evidence="7">Membrane</location>
        <topology evidence="7">Multi-pass membrane protein</topology>
    </subcellularLocation>
</comment>
<evidence type="ECO:0000313" key="10">
    <source>
        <dbReference type="EMBL" id="WLD57363.1"/>
    </source>
</evidence>
<dbReference type="PRINTS" id="PR01437">
    <property type="entry name" value="NUOXDRDTASE4"/>
</dbReference>
<feature type="transmembrane region" description="Helical" evidence="8">
    <location>
        <begin position="238"/>
        <end position="260"/>
    </location>
</feature>
<dbReference type="GO" id="GO:0005886">
    <property type="term" value="C:plasma membrane"/>
    <property type="evidence" value="ECO:0007669"/>
    <property type="project" value="UniProtKB-SubCell"/>
</dbReference>
<keyword evidence="5 8" id="KW-1133">Transmembrane helix</keyword>
<dbReference type="NCBIfam" id="NF009306">
    <property type="entry name" value="PRK12663.1"/>
    <property type="match status" value="1"/>
</dbReference>
<feature type="transmembrane region" description="Helical" evidence="8">
    <location>
        <begin position="371"/>
        <end position="390"/>
    </location>
</feature>
<dbReference type="RefSeq" id="WP_304994649.1">
    <property type="nucleotide sequence ID" value="NZ_CP101717.1"/>
</dbReference>
<feature type="transmembrane region" description="Helical" evidence="8">
    <location>
        <begin position="452"/>
        <end position="473"/>
    </location>
</feature>
<keyword evidence="3" id="KW-1003">Cell membrane</keyword>
<evidence type="ECO:0000256" key="6">
    <source>
        <dbReference type="ARBA" id="ARBA00023136"/>
    </source>
</evidence>
<evidence type="ECO:0000256" key="5">
    <source>
        <dbReference type="ARBA" id="ARBA00022989"/>
    </source>
</evidence>
<dbReference type="AlphaFoldDB" id="A0AB38YDC1"/>
<feature type="transmembrane region" description="Helical" evidence="8">
    <location>
        <begin position="272"/>
        <end position="296"/>
    </location>
</feature>
<name>A0AB38YDC1_9GAMM</name>
<protein>
    <submittedName>
        <fullName evidence="10">Na+/H+ antiporter subunit D</fullName>
    </submittedName>
</protein>
<feature type="transmembrane region" description="Helical" evidence="8">
    <location>
        <begin position="132"/>
        <end position="150"/>
    </location>
</feature>
<feature type="domain" description="NADH:quinone oxidoreductase/Mrp antiporter transmembrane" evidence="9">
    <location>
        <begin position="128"/>
        <end position="415"/>
    </location>
</feature>
<accession>A0AB38YDC1</accession>
<feature type="transmembrane region" description="Helical" evidence="8">
    <location>
        <begin position="68"/>
        <end position="95"/>
    </location>
</feature>
<evidence type="ECO:0000256" key="4">
    <source>
        <dbReference type="ARBA" id="ARBA00022692"/>
    </source>
</evidence>
<feature type="transmembrane region" description="Helical" evidence="8">
    <location>
        <begin position="204"/>
        <end position="226"/>
    </location>
</feature>
<evidence type="ECO:0000256" key="8">
    <source>
        <dbReference type="SAM" id="Phobius"/>
    </source>
</evidence>
<evidence type="ECO:0000256" key="3">
    <source>
        <dbReference type="ARBA" id="ARBA00022475"/>
    </source>
</evidence>
<evidence type="ECO:0000256" key="2">
    <source>
        <dbReference type="ARBA" id="ARBA00005346"/>
    </source>
</evidence>
<feature type="transmembrane region" description="Helical" evidence="8">
    <location>
        <begin position="30"/>
        <end position="48"/>
    </location>
</feature>
<keyword evidence="6 8" id="KW-0472">Membrane</keyword>
<gene>
    <name evidence="10" type="ORF">NFC81_11620</name>
</gene>
<dbReference type="InterPro" id="IPR001750">
    <property type="entry name" value="ND/Mrp_TM"/>
</dbReference>
<feature type="transmembrane region" description="Helical" evidence="8">
    <location>
        <begin position="162"/>
        <end position="184"/>
    </location>
</feature>
<organism evidence="10">
    <name type="scientific">Salinispirillum sp. LH 10-3-1</name>
    <dbReference type="NCBI Taxonomy" id="2952525"/>
    <lineage>
        <taxon>Bacteria</taxon>
        <taxon>Pseudomonadati</taxon>
        <taxon>Pseudomonadota</taxon>
        <taxon>Gammaproteobacteria</taxon>
        <taxon>Oceanospirillales</taxon>
        <taxon>Saccharospirillaceae</taxon>
        <taxon>Salinispirillum</taxon>
    </lineage>
</organism>
<evidence type="ECO:0000256" key="1">
    <source>
        <dbReference type="ARBA" id="ARBA00004651"/>
    </source>
</evidence>
<proteinExistence type="inferred from homology"/>
<dbReference type="InterPro" id="IPR050586">
    <property type="entry name" value="CPA3_Na-H_Antiporter_D"/>
</dbReference>
<dbReference type="PANTHER" id="PTHR42703:SF1">
    <property type="entry name" value="NA(+)_H(+) ANTIPORTER SUBUNIT D1"/>
    <property type="match status" value="1"/>
</dbReference>
<dbReference type="PANTHER" id="PTHR42703">
    <property type="entry name" value="NADH DEHYDROGENASE"/>
    <property type="match status" value="1"/>
</dbReference>
<feature type="transmembrane region" description="Helical" evidence="8">
    <location>
        <begin position="6"/>
        <end position="23"/>
    </location>
</feature>
<dbReference type="GO" id="GO:0042773">
    <property type="term" value="P:ATP synthesis coupled electron transport"/>
    <property type="evidence" value="ECO:0007669"/>
    <property type="project" value="InterPro"/>
</dbReference>
<feature type="transmembrane region" description="Helical" evidence="8">
    <location>
        <begin position="107"/>
        <end position="126"/>
    </location>
</feature>
<dbReference type="EMBL" id="CP101717">
    <property type="protein sequence ID" value="WLD57363.1"/>
    <property type="molecule type" value="Genomic_DNA"/>
</dbReference>
<reference evidence="10" key="1">
    <citation type="submission" date="2022-07" db="EMBL/GenBank/DDBJ databases">
        <title>Complete genome sequence of Salinispirillum sp. LH10-3-1 capable of multiple carbohydrate inversion isolated from a soda lake.</title>
        <authorList>
            <person name="Liu J."/>
            <person name="Zhai Y."/>
            <person name="Zhang H."/>
            <person name="Yang H."/>
            <person name="Qu J."/>
            <person name="Li J."/>
        </authorList>
    </citation>
    <scope>NUCLEOTIDE SEQUENCE</scope>
    <source>
        <strain evidence="10">LH 10-3-1</strain>
    </source>
</reference>
<dbReference type="GO" id="GO:0008137">
    <property type="term" value="F:NADH dehydrogenase (ubiquinone) activity"/>
    <property type="evidence" value="ECO:0007669"/>
    <property type="project" value="InterPro"/>
</dbReference>
<dbReference type="InterPro" id="IPR003918">
    <property type="entry name" value="NADH_UbQ_OxRdtase"/>
</dbReference>
<dbReference type="Pfam" id="PF00361">
    <property type="entry name" value="Proton_antipo_M"/>
    <property type="match status" value="1"/>
</dbReference>
<sequence length="502" mass="54456">MNPEVALPILIPLLSGAFSILFGRSIRIQRWISVVGSFALLLSTLWLFHSTREAGFVVMQLGGWAAPFGITLVADLLSATMAVITGVIALVLAVYSLPSIPRGHEKFGYYPLFHLLLAGVAGSFLTGDIFNLFVWFEVMLLASFALMTLGGERAQMEGSIKYVTLNLFSSALFLSAIGLLYGTVGTLNMADIAWKLSQVEHSGMVNVLAMLFLVSFGIKAAAFPLFFWLPASYHTPQLAVTALFAGLLTKVGAYAIYRIFTLIFIGDTDYTHTILVWVAVLTMITGVLGAAAQFEFRRILSFHIVSQIGYILLGVALYTPLAILAGIYYTVHNIVAKTNLFLISGITYRLLGSYDLKKLGGVYKERPGLSILFLISALGLAGLPPLSGFFAKFLLVKSGIEISAWGATVAALAVGFMTLYSMMKIWAEVFWKAAPEGVDTARLEGKVEDKQLWIMLLPVVALAAMTVLLGVFAQPAFELAGDAAEQLLNPHLYIEAVLGERP</sequence>
<evidence type="ECO:0000259" key="9">
    <source>
        <dbReference type="Pfam" id="PF00361"/>
    </source>
</evidence>
<evidence type="ECO:0000256" key="7">
    <source>
        <dbReference type="RuleBase" id="RU000320"/>
    </source>
</evidence>
<comment type="similarity">
    <text evidence="2">Belongs to the CPA3 antiporters (TC 2.A.63) subunit D family.</text>
</comment>
<keyword evidence="4 7" id="KW-0812">Transmembrane</keyword>